<name>A0ABD5M8X1_9EURY</name>
<dbReference type="PANTHER" id="PTHR23131">
    <property type="entry name" value="ENDORIBONUCLEASE LACTB2"/>
    <property type="match status" value="1"/>
</dbReference>
<organism evidence="2 3">
    <name type="scientific">Halobellus rubicundus</name>
    <dbReference type="NCBI Taxonomy" id="2996466"/>
    <lineage>
        <taxon>Archaea</taxon>
        <taxon>Methanobacteriati</taxon>
        <taxon>Methanobacteriota</taxon>
        <taxon>Stenosarchaea group</taxon>
        <taxon>Halobacteria</taxon>
        <taxon>Halobacteriales</taxon>
        <taxon>Haloferacaceae</taxon>
        <taxon>Halobellus</taxon>
    </lineage>
</organism>
<dbReference type="InterPro" id="IPR036866">
    <property type="entry name" value="RibonucZ/Hydroxyglut_hydro"/>
</dbReference>
<sequence>MDLTRIPLGNTVFEGENNAYLVEGEVTTLVDVGASTETVRADLEDGLDEAGVALSEIDRILLTHWHSDHCGLAGELQAESDATVYAHEDDAAVIAGDDDAIADLHDLRDRRFREWGIPEDKLDELRAVQSDFEAVAGDPADVETLADGDRITAGDEELETIHLPGHAAGHVAFAFDRESEDPSEIGAAPRSEIFVGDVILPEYTPNVGGADLRLDEPLERYVESLDRLAARDFDLAWPGHRDPIDDPSGRARVIREHHLDRTRRVIEALREYGPADAWTVSAHLFGELEHIHILHGPGEAYAHLDHLERVGAVEREDFEYRLVDSDPDVEALFPNTKY</sequence>
<keyword evidence="3" id="KW-1185">Reference proteome</keyword>
<dbReference type="EMBL" id="JBGNYA010000001">
    <property type="protein sequence ID" value="MFA1610357.1"/>
    <property type="molecule type" value="Genomic_DNA"/>
</dbReference>
<dbReference type="Gene3D" id="3.60.15.10">
    <property type="entry name" value="Ribonuclease Z/Hydroxyacylglutathione hydrolase-like"/>
    <property type="match status" value="1"/>
</dbReference>
<dbReference type="Proteomes" id="UP001570511">
    <property type="component" value="Unassembled WGS sequence"/>
</dbReference>
<protein>
    <submittedName>
        <fullName evidence="2">MBL fold metallo-hydrolase</fullName>
    </submittedName>
</protein>
<dbReference type="SUPFAM" id="SSF56281">
    <property type="entry name" value="Metallo-hydrolase/oxidoreductase"/>
    <property type="match status" value="1"/>
</dbReference>
<dbReference type="CDD" id="cd07725">
    <property type="entry name" value="TTHA1429-like_MBL-fold"/>
    <property type="match status" value="1"/>
</dbReference>
<dbReference type="RefSeq" id="WP_372387839.1">
    <property type="nucleotide sequence ID" value="NZ_JBGNYA010000001.1"/>
</dbReference>
<reference evidence="2 3" key="1">
    <citation type="submission" date="2024-08" db="EMBL/GenBank/DDBJ databases">
        <title>Halobellus sp. MBLA0158 whole genome sequence.</title>
        <authorList>
            <person name="Hwang C.Y."/>
            <person name="Cho E.-S."/>
            <person name="Seo M.-J."/>
        </authorList>
    </citation>
    <scope>NUCLEOTIDE SEQUENCE [LARGE SCALE GENOMIC DNA]</scope>
    <source>
        <strain evidence="2 3">MBLA0158</strain>
    </source>
</reference>
<dbReference type="SMART" id="SM00849">
    <property type="entry name" value="Lactamase_B"/>
    <property type="match status" value="1"/>
</dbReference>
<dbReference type="PANTHER" id="PTHR23131:SF4">
    <property type="entry name" value="METALLO-BETA-LACTAMASE SUPERFAMILY POTEIN"/>
    <property type="match status" value="1"/>
</dbReference>
<dbReference type="InterPro" id="IPR001279">
    <property type="entry name" value="Metallo-B-lactamas"/>
</dbReference>
<dbReference type="AlphaFoldDB" id="A0ABD5M8X1"/>
<gene>
    <name evidence="2" type="ORF">OS889_04985</name>
</gene>
<evidence type="ECO:0000313" key="3">
    <source>
        <dbReference type="Proteomes" id="UP001570511"/>
    </source>
</evidence>
<dbReference type="Gene3D" id="1.10.10.10">
    <property type="entry name" value="Winged helix-like DNA-binding domain superfamily/Winged helix DNA-binding domain"/>
    <property type="match status" value="1"/>
</dbReference>
<dbReference type="InterPro" id="IPR036388">
    <property type="entry name" value="WH-like_DNA-bd_sf"/>
</dbReference>
<proteinExistence type="predicted"/>
<comment type="caution">
    <text evidence="2">The sequence shown here is derived from an EMBL/GenBank/DDBJ whole genome shotgun (WGS) entry which is preliminary data.</text>
</comment>
<evidence type="ECO:0000313" key="2">
    <source>
        <dbReference type="EMBL" id="MFA1610357.1"/>
    </source>
</evidence>
<evidence type="ECO:0000259" key="1">
    <source>
        <dbReference type="SMART" id="SM00849"/>
    </source>
</evidence>
<feature type="domain" description="Metallo-beta-lactamase" evidence="1">
    <location>
        <begin position="16"/>
        <end position="240"/>
    </location>
</feature>
<dbReference type="InterPro" id="IPR050662">
    <property type="entry name" value="Sec-metab_biosynth-thioest"/>
</dbReference>
<accession>A0ABD5M8X1</accession>
<dbReference type="Pfam" id="PF00753">
    <property type="entry name" value="Lactamase_B"/>
    <property type="match status" value="1"/>
</dbReference>